<proteinExistence type="predicted"/>
<gene>
    <name evidence="1" type="ORF">METZ01_LOCUS108851</name>
</gene>
<dbReference type="AlphaFoldDB" id="A0A381WVQ6"/>
<dbReference type="EMBL" id="UINC01012880">
    <property type="protein sequence ID" value="SVA55997.1"/>
    <property type="molecule type" value="Genomic_DNA"/>
</dbReference>
<reference evidence="1" key="1">
    <citation type="submission" date="2018-05" db="EMBL/GenBank/DDBJ databases">
        <authorList>
            <person name="Lanie J.A."/>
            <person name="Ng W.-L."/>
            <person name="Kazmierczak K.M."/>
            <person name="Andrzejewski T.M."/>
            <person name="Davidsen T.M."/>
            <person name="Wayne K.J."/>
            <person name="Tettelin H."/>
            <person name="Glass J.I."/>
            <person name="Rusch D."/>
            <person name="Podicherti R."/>
            <person name="Tsui H.-C.T."/>
            <person name="Winkler M.E."/>
        </authorList>
    </citation>
    <scope>NUCLEOTIDE SEQUENCE</scope>
</reference>
<evidence type="ECO:0000313" key="1">
    <source>
        <dbReference type="EMBL" id="SVA55997.1"/>
    </source>
</evidence>
<organism evidence="1">
    <name type="scientific">marine metagenome</name>
    <dbReference type="NCBI Taxonomy" id="408172"/>
    <lineage>
        <taxon>unclassified sequences</taxon>
        <taxon>metagenomes</taxon>
        <taxon>ecological metagenomes</taxon>
    </lineage>
</organism>
<protein>
    <submittedName>
        <fullName evidence="1">Uncharacterized protein</fullName>
    </submittedName>
</protein>
<name>A0A381WVQ6_9ZZZZ</name>
<accession>A0A381WVQ6</accession>
<sequence length="395" mass="40751">MAVNKLDISMMEDVGTSASQLLQRDGSGNLPAVNASQVTGLSEFTTTTSDPAIDTNPSGGVGSLWYNKTDGEMYVCTDATAGANVWTNVGAGSGDVAPWELGRTNYGWTAGHYSSGYYANINKYSFTSDGNATDAGDLSRTKVYVAAASSITHGYCAGGVHGSPQDEKSDMVEKFAFASDGNGIDTTQDLIEASNPTGCNSETYGYTMGGHTNASNNVDHVWKYAFDSTANATDVGNLTVGRYANSNSSSSSAAYGYMHGGSAEPSVMQHEVIDKFSFSSDGDAADVGDLTFVTSNPHGASSSTYGHCMGGYSPSAVTNVISRYSFASDGNAVDWGDLTVARHGSSSSSATTHGYCTGGVSTTDVIDKFPYASSSGSTDVGNLVTGGYAQAGHQS</sequence>